<gene>
    <name evidence="1" type="ORF">NP493_2265g00000</name>
</gene>
<protein>
    <submittedName>
        <fullName evidence="1">Uncharacterized protein</fullName>
    </submittedName>
</protein>
<proteinExistence type="predicted"/>
<evidence type="ECO:0000313" key="2">
    <source>
        <dbReference type="Proteomes" id="UP001209878"/>
    </source>
</evidence>
<dbReference type="EMBL" id="JAODUO010002261">
    <property type="protein sequence ID" value="KAK2153744.1"/>
    <property type="molecule type" value="Genomic_DNA"/>
</dbReference>
<comment type="caution">
    <text evidence="1">The sequence shown here is derived from an EMBL/GenBank/DDBJ whole genome shotgun (WGS) entry which is preliminary data.</text>
</comment>
<name>A0AAD9N494_RIDPI</name>
<dbReference type="AlphaFoldDB" id="A0AAD9N494"/>
<sequence length="67" mass="7845">MQSYRYFRSHNPDTKHTSLTTCALRTVLSLYYIPPPTSTYGTHNTDHMSCMYSLITILYPTTHIWNT</sequence>
<dbReference type="Proteomes" id="UP001209878">
    <property type="component" value="Unassembled WGS sequence"/>
</dbReference>
<reference evidence="1" key="1">
    <citation type="journal article" date="2023" name="Mol. Biol. Evol.">
        <title>Third-Generation Sequencing Reveals the Adaptive Role of the Epigenome in Three Deep-Sea Polychaetes.</title>
        <authorList>
            <person name="Perez M."/>
            <person name="Aroh O."/>
            <person name="Sun Y."/>
            <person name="Lan Y."/>
            <person name="Juniper S.K."/>
            <person name="Young C.R."/>
            <person name="Angers B."/>
            <person name="Qian P.Y."/>
        </authorList>
    </citation>
    <scope>NUCLEOTIDE SEQUENCE</scope>
    <source>
        <strain evidence="1">R07B-5</strain>
    </source>
</reference>
<accession>A0AAD9N494</accession>
<organism evidence="1 2">
    <name type="scientific">Ridgeia piscesae</name>
    <name type="common">Tubeworm</name>
    <dbReference type="NCBI Taxonomy" id="27915"/>
    <lineage>
        <taxon>Eukaryota</taxon>
        <taxon>Metazoa</taxon>
        <taxon>Spiralia</taxon>
        <taxon>Lophotrochozoa</taxon>
        <taxon>Annelida</taxon>
        <taxon>Polychaeta</taxon>
        <taxon>Sedentaria</taxon>
        <taxon>Canalipalpata</taxon>
        <taxon>Sabellida</taxon>
        <taxon>Siboglinidae</taxon>
        <taxon>Ridgeia</taxon>
    </lineage>
</organism>
<keyword evidence="2" id="KW-1185">Reference proteome</keyword>
<evidence type="ECO:0000313" key="1">
    <source>
        <dbReference type="EMBL" id="KAK2153744.1"/>
    </source>
</evidence>